<reference evidence="1 2" key="1">
    <citation type="journal article" date="2014" name="Agronomy (Basel)">
        <title>A Draft Genome Sequence for Ensete ventricosum, the Drought-Tolerant Tree Against Hunger.</title>
        <authorList>
            <person name="Harrison J."/>
            <person name="Moore K.A."/>
            <person name="Paszkiewicz K."/>
            <person name="Jones T."/>
            <person name="Grant M."/>
            <person name="Ambacheew D."/>
            <person name="Muzemil S."/>
            <person name="Studholme D.J."/>
        </authorList>
    </citation>
    <scope>NUCLEOTIDE SEQUENCE [LARGE SCALE GENOMIC DNA]</scope>
</reference>
<evidence type="ECO:0000313" key="2">
    <source>
        <dbReference type="Proteomes" id="UP000287651"/>
    </source>
</evidence>
<comment type="caution">
    <text evidence="1">The sequence shown here is derived from an EMBL/GenBank/DDBJ whole genome shotgun (WGS) entry which is preliminary data.</text>
</comment>
<protein>
    <submittedName>
        <fullName evidence="1">Uncharacterized protein</fullName>
    </submittedName>
</protein>
<dbReference type="AlphaFoldDB" id="A0A427A778"/>
<feature type="non-terminal residue" evidence="1">
    <location>
        <position position="1"/>
    </location>
</feature>
<dbReference type="EMBL" id="AMZH03003510">
    <property type="protein sequence ID" value="RRT72100.1"/>
    <property type="molecule type" value="Genomic_DNA"/>
</dbReference>
<dbReference type="Proteomes" id="UP000287651">
    <property type="component" value="Unassembled WGS sequence"/>
</dbReference>
<evidence type="ECO:0000313" key="1">
    <source>
        <dbReference type="EMBL" id="RRT72100.1"/>
    </source>
</evidence>
<gene>
    <name evidence="1" type="ORF">B296_00034828</name>
</gene>
<sequence>LLDGLRAEAHLRTLTYHKVVAQLYNCRVQPRRVVDNDLVLRKAEVNGPGRTRGKLALNWEGQYRVVRTVRDGIYVLAAMDGQILPRTWHISNLKKFNV</sequence>
<proteinExistence type="predicted"/>
<accession>A0A427A778</accession>
<organism evidence="1 2">
    <name type="scientific">Ensete ventricosum</name>
    <name type="common">Abyssinian banana</name>
    <name type="synonym">Musa ensete</name>
    <dbReference type="NCBI Taxonomy" id="4639"/>
    <lineage>
        <taxon>Eukaryota</taxon>
        <taxon>Viridiplantae</taxon>
        <taxon>Streptophyta</taxon>
        <taxon>Embryophyta</taxon>
        <taxon>Tracheophyta</taxon>
        <taxon>Spermatophyta</taxon>
        <taxon>Magnoliopsida</taxon>
        <taxon>Liliopsida</taxon>
        <taxon>Zingiberales</taxon>
        <taxon>Musaceae</taxon>
        <taxon>Ensete</taxon>
    </lineage>
</organism>
<name>A0A427A778_ENSVE</name>